<feature type="compositionally biased region" description="Low complexity" evidence="1">
    <location>
        <begin position="217"/>
        <end position="237"/>
    </location>
</feature>
<evidence type="ECO:0000256" key="1">
    <source>
        <dbReference type="SAM" id="MobiDB-lite"/>
    </source>
</evidence>
<keyword evidence="2" id="KW-0732">Signal</keyword>
<protein>
    <submittedName>
        <fullName evidence="4">Canopy-1</fullName>
    </submittedName>
</protein>
<dbReference type="Proteomes" id="UP000239899">
    <property type="component" value="Unassembled WGS sequence"/>
</dbReference>
<dbReference type="AlphaFoldDB" id="A0A2P6TYU5"/>
<proteinExistence type="predicted"/>
<evidence type="ECO:0000256" key="2">
    <source>
        <dbReference type="SAM" id="SignalP"/>
    </source>
</evidence>
<feature type="compositionally biased region" description="Low complexity" evidence="1">
    <location>
        <begin position="245"/>
        <end position="258"/>
    </location>
</feature>
<organism evidence="4 5">
    <name type="scientific">Chlorella sorokiniana</name>
    <name type="common">Freshwater green alga</name>
    <dbReference type="NCBI Taxonomy" id="3076"/>
    <lineage>
        <taxon>Eukaryota</taxon>
        <taxon>Viridiplantae</taxon>
        <taxon>Chlorophyta</taxon>
        <taxon>core chlorophytes</taxon>
        <taxon>Trebouxiophyceae</taxon>
        <taxon>Chlorellales</taxon>
        <taxon>Chlorellaceae</taxon>
        <taxon>Chlorella clade</taxon>
        <taxon>Chlorella</taxon>
    </lineage>
</organism>
<reference evidence="4 5" key="1">
    <citation type="journal article" date="2018" name="Plant J.">
        <title>Genome sequences of Chlorella sorokiniana UTEX 1602 and Micractinium conductrix SAG 241.80: implications to maltose excretion by a green alga.</title>
        <authorList>
            <person name="Arriola M.B."/>
            <person name="Velmurugan N."/>
            <person name="Zhang Y."/>
            <person name="Plunkett M.H."/>
            <person name="Hondzo H."/>
            <person name="Barney B.M."/>
        </authorList>
    </citation>
    <scope>NUCLEOTIDE SEQUENCE [LARGE SCALE GENOMIC DNA]</scope>
    <source>
        <strain evidence="5">UTEX 1602</strain>
    </source>
</reference>
<feature type="signal peptide" evidence="2">
    <location>
        <begin position="1"/>
        <end position="31"/>
    </location>
</feature>
<evidence type="ECO:0000259" key="3">
    <source>
        <dbReference type="Pfam" id="PF11938"/>
    </source>
</evidence>
<comment type="caution">
    <text evidence="4">The sequence shown here is derived from an EMBL/GenBank/DDBJ whole genome shotgun (WGS) entry which is preliminary data.</text>
</comment>
<dbReference type="InterPro" id="IPR042415">
    <property type="entry name" value="CNPY"/>
</dbReference>
<gene>
    <name evidence="4" type="ORF">C2E21_2620</name>
</gene>
<keyword evidence="5" id="KW-1185">Reference proteome</keyword>
<evidence type="ECO:0000313" key="4">
    <source>
        <dbReference type="EMBL" id="PRW59238.1"/>
    </source>
</evidence>
<feature type="compositionally biased region" description="Basic and acidic residues" evidence="1">
    <location>
        <begin position="206"/>
        <end position="216"/>
    </location>
</feature>
<evidence type="ECO:0000313" key="5">
    <source>
        <dbReference type="Proteomes" id="UP000239899"/>
    </source>
</evidence>
<dbReference type="Pfam" id="PF11938">
    <property type="entry name" value="DUF3456"/>
    <property type="match status" value="1"/>
</dbReference>
<feature type="region of interest" description="Disordered" evidence="1">
    <location>
        <begin position="206"/>
        <end position="265"/>
    </location>
</feature>
<accession>A0A2P6TYU5</accession>
<feature type="domain" description="DUF3456" evidence="3">
    <location>
        <begin position="35"/>
        <end position="177"/>
    </location>
</feature>
<sequence length="265" mass="27494">MGTARPARAAGALVPLLLLLICGAAASLAAGEPTRCSACRAVAEELIARLDAEQPRNHIDLQHRVGPDGKRWGKVIEYKISELRVIHLLEDLCDGMDSYEIASDAAGQRWARSDSLDGSAGLVTSEKPRKEQRRQLGNFCHDVIERHEDALSLALRNGEVSSDNASDFLCVKAASLCQQTLAEEQAAAAAARAAAEEAARAATAEKEAAAAAEKEAAAASADAGKEGQQAEGGAEAQQAEEEPEAGGAAAAAAGGDAMQEARSEL</sequence>
<name>A0A2P6TYU5_CHLSO</name>
<dbReference type="EMBL" id="LHPG02000004">
    <property type="protein sequence ID" value="PRW59238.1"/>
    <property type="molecule type" value="Genomic_DNA"/>
</dbReference>
<dbReference type="OrthoDB" id="192915at2759"/>
<dbReference type="GO" id="GO:0005783">
    <property type="term" value="C:endoplasmic reticulum"/>
    <property type="evidence" value="ECO:0007669"/>
    <property type="project" value="TreeGrafter"/>
</dbReference>
<dbReference type="InterPro" id="IPR021852">
    <property type="entry name" value="DUF3456"/>
</dbReference>
<feature type="chain" id="PRO_5015173600" evidence="2">
    <location>
        <begin position="32"/>
        <end position="265"/>
    </location>
</feature>
<dbReference type="PANTHER" id="PTHR13341:SF2">
    <property type="entry name" value="PROTEIN SEELE"/>
    <property type="match status" value="1"/>
</dbReference>
<dbReference type="PANTHER" id="PTHR13341">
    <property type="entry name" value="MIR-INTERACTING SAPOSIN-LIKE PROTEIN"/>
    <property type="match status" value="1"/>
</dbReference>